<evidence type="ECO:0000256" key="3">
    <source>
        <dbReference type="ARBA" id="ARBA00022777"/>
    </source>
</evidence>
<evidence type="ECO:0000259" key="4">
    <source>
        <dbReference type="Pfam" id="PF00294"/>
    </source>
</evidence>
<comment type="similarity">
    <text evidence="1">Belongs to the carbohydrate kinase PfkB family.</text>
</comment>
<keyword evidence="6" id="KW-1185">Reference proteome</keyword>
<dbReference type="PANTHER" id="PTHR43320:SF3">
    <property type="entry name" value="CARBOHYDRATE KINASE PFKB DOMAIN-CONTAINING PROTEIN"/>
    <property type="match status" value="1"/>
</dbReference>
<organism evidence="5 6">
    <name type="scientific">Lipingzhangella rawalii</name>
    <dbReference type="NCBI Taxonomy" id="2055835"/>
    <lineage>
        <taxon>Bacteria</taxon>
        <taxon>Bacillati</taxon>
        <taxon>Actinomycetota</taxon>
        <taxon>Actinomycetes</taxon>
        <taxon>Streptosporangiales</taxon>
        <taxon>Nocardiopsidaceae</taxon>
        <taxon>Lipingzhangella</taxon>
    </lineage>
</organism>
<comment type="caution">
    <text evidence="5">The sequence shown here is derived from an EMBL/GenBank/DDBJ whole genome shotgun (WGS) entry which is preliminary data.</text>
</comment>
<name>A0ABU2H788_9ACTN</name>
<dbReference type="Pfam" id="PF00294">
    <property type="entry name" value="PfkB"/>
    <property type="match status" value="1"/>
</dbReference>
<dbReference type="GO" id="GO:0016301">
    <property type="term" value="F:kinase activity"/>
    <property type="evidence" value="ECO:0007669"/>
    <property type="project" value="UniProtKB-KW"/>
</dbReference>
<dbReference type="InterPro" id="IPR029056">
    <property type="entry name" value="Ribokinase-like"/>
</dbReference>
<dbReference type="Gene3D" id="3.40.1190.20">
    <property type="match status" value="1"/>
</dbReference>
<gene>
    <name evidence="5" type="ORF">RIF23_12745</name>
</gene>
<dbReference type="PROSITE" id="PS00583">
    <property type="entry name" value="PFKB_KINASES_1"/>
    <property type="match status" value="1"/>
</dbReference>
<proteinExistence type="inferred from homology"/>
<accession>A0ABU2H788</accession>
<sequence>MVVIGDLMTDAVARAFHPLARGSDTPASVIMYGGGSGANVAAWLAIEGVDTTLVGRRGSDITGRTREMELMGYGIEARMVMDPERPTGTCVVMITHRGDRTMLSDAGANAALQPEDLPPDVFAPKTHLHVSGFTLLQEGSRTAARRGLRLGHEAGMSVSVDAGSHAPLERAGPESFLEWTSGAQLLFANAQQATVLTGREDSAAAAKVLTAWYPNVVLKLGDAGALWASKTHDDIVTVQPEPVEPTPGSIGAGDAFMAGFLPPWLGGRHPKDGLVNGHRLAAKALQQPGARPDLSE</sequence>
<keyword evidence="3 5" id="KW-0418">Kinase</keyword>
<evidence type="ECO:0000313" key="5">
    <source>
        <dbReference type="EMBL" id="MDS1271163.1"/>
    </source>
</evidence>
<reference evidence="6" key="1">
    <citation type="submission" date="2023-07" db="EMBL/GenBank/DDBJ databases">
        <title>Novel species in the genus Lipingzhangella isolated from Sambhar Salt Lake.</title>
        <authorList>
            <person name="Jiya N."/>
            <person name="Kajale S."/>
            <person name="Sharma A."/>
        </authorList>
    </citation>
    <scope>NUCLEOTIDE SEQUENCE [LARGE SCALE GENOMIC DNA]</scope>
    <source>
        <strain evidence="6">LS1_29</strain>
    </source>
</reference>
<evidence type="ECO:0000313" key="6">
    <source>
        <dbReference type="Proteomes" id="UP001250214"/>
    </source>
</evidence>
<dbReference type="EMBL" id="JAVLVT010000005">
    <property type="protein sequence ID" value="MDS1271163.1"/>
    <property type="molecule type" value="Genomic_DNA"/>
</dbReference>
<keyword evidence="2" id="KW-0808">Transferase</keyword>
<dbReference type="InterPro" id="IPR011611">
    <property type="entry name" value="PfkB_dom"/>
</dbReference>
<dbReference type="RefSeq" id="WP_310912942.1">
    <property type="nucleotide sequence ID" value="NZ_JAVLVT010000005.1"/>
</dbReference>
<dbReference type="SUPFAM" id="SSF53613">
    <property type="entry name" value="Ribokinase-like"/>
    <property type="match status" value="1"/>
</dbReference>
<feature type="domain" description="Carbohydrate kinase PfkB" evidence="4">
    <location>
        <begin position="2"/>
        <end position="293"/>
    </location>
</feature>
<protein>
    <submittedName>
        <fullName evidence="5">Sugar kinase</fullName>
    </submittedName>
</protein>
<dbReference type="Proteomes" id="UP001250214">
    <property type="component" value="Unassembled WGS sequence"/>
</dbReference>
<dbReference type="InterPro" id="IPR002173">
    <property type="entry name" value="Carboh/pur_kinase_PfkB_CS"/>
</dbReference>
<evidence type="ECO:0000256" key="2">
    <source>
        <dbReference type="ARBA" id="ARBA00022679"/>
    </source>
</evidence>
<dbReference type="CDD" id="cd01166">
    <property type="entry name" value="KdgK"/>
    <property type="match status" value="1"/>
</dbReference>
<evidence type="ECO:0000256" key="1">
    <source>
        <dbReference type="ARBA" id="ARBA00010688"/>
    </source>
</evidence>
<dbReference type="PANTHER" id="PTHR43320">
    <property type="entry name" value="SUGAR KINASE"/>
    <property type="match status" value="1"/>
</dbReference>
<dbReference type="InterPro" id="IPR052700">
    <property type="entry name" value="Carb_kinase_PfkB-like"/>
</dbReference>